<reference evidence="1 2" key="1">
    <citation type="submission" date="2016-09" db="EMBL/GenBank/DDBJ databases">
        <title>Complete Genome Sequence of Streptomyces 5a phage BRock.</title>
        <authorList>
            <person name="Crossman A."/>
            <person name="Baron S."/>
            <person name="Jamdagni P."/>
            <person name="Khatri P."/>
            <person name="Sharma D."/>
            <person name="Pandey M."/>
            <person name="Goyal S."/>
            <person name="Kumar S."/>
            <person name="Phogat A."/>
            <person name="Chawla G."/>
            <person name="Pasricha M."/>
            <person name="Gupta K."/>
            <person name="Bazzad D."/>
            <person name="Aggarwal V."/>
            <person name="Poughat A."/>
            <person name="Singh K."/>
            <person name="Rana P."/>
            <person name="Gautam R."/>
            <person name="Sharma V."/>
            <person name="Tyagi D."/>
            <person name="Shahi A."/>
            <person name="Jangra N."/>
            <person name="Malik M."/>
            <person name="Sidhu P.K."/>
            <person name="Malik S."/>
            <person name="Ghalyan Y."/>
            <person name="Sharma S.S."/>
            <person name="Malik A."/>
            <person name="Chuttani R."/>
            <person name="Bamal N."/>
            <person name="Bhadula D."/>
            <person name="Batra A."/>
            <person name="Temple L."/>
            <person name="Nehra K."/>
        </authorList>
    </citation>
    <scope>NUCLEOTIDE SEQUENCE [LARGE SCALE GENOMIC DNA]</scope>
</reference>
<proteinExistence type="predicted"/>
<dbReference type="KEGG" id="vg:55601410"/>
<dbReference type="Proteomes" id="UP000224898">
    <property type="component" value="Segment"/>
</dbReference>
<name>A0A6C1FEP7_9CAUD</name>
<dbReference type="GeneID" id="55601410"/>
<accession>A0A6C1FEP7</accession>
<protein>
    <submittedName>
        <fullName evidence="1">Uncharacterized protein</fullName>
    </submittedName>
</protein>
<evidence type="ECO:0000313" key="2">
    <source>
        <dbReference type="Proteomes" id="UP000224898"/>
    </source>
</evidence>
<evidence type="ECO:0000313" key="1">
    <source>
        <dbReference type="EMBL" id="QIE02566.1"/>
    </source>
</evidence>
<dbReference type="EMBL" id="KX925554">
    <property type="protein sequence ID" value="QIE02566.1"/>
    <property type="molecule type" value="Genomic_DNA"/>
</dbReference>
<organism evidence="1 2">
    <name type="scientific">Streptomyces phage BRock</name>
    <dbReference type="NCBI Taxonomy" id="1913591"/>
    <lineage>
        <taxon>Viruses</taxon>
        <taxon>Duplodnaviria</taxon>
        <taxon>Heunggongvirae</taxon>
        <taxon>Uroviricota</taxon>
        <taxon>Caudoviricetes</taxon>
        <taxon>Borockvirus</taxon>
        <taxon>Borockvirus brock</taxon>
    </lineage>
</organism>
<keyword evidence="2" id="KW-1185">Reference proteome</keyword>
<sequence>MSKERHRGFEPLLSVWKTDVLPLNTNTALGVGINGPKPFKAF</sequence>
<dbReference type="RefSeq" id="YP_009831905.1">
    <property type="nucleotide sequence ID" value="NC_048650.1"/>
</dbReference>